<feature type="compositionally biased region" description="Polar residues" evidence="1">
    <location>
        <begin position="1"/>
        <end position="10"/>
    </location>
</feature>
<feature type="region of interest" description="Disordered" evidence="1">
    <location>
        <begin position="1"/>
        <end position="63"/>
    </location>
</feature>
<dbReference type="AlphaFoldDB" id="A0A8C4QLB5"/>
<feature type="compositionally biased region" description="Low complexity" evidence="1">
    <location>
        <begin position="88"/>
        <end position="109"/>
    </location>
</feature>
<dbReference type="GeneTree" id="ENSGT00940000156573"/>
<organism evidence="2 3">
    <name type="scientific">Eptatretus burgeri</name>
    <name type="common">Inshore hagfish</name>
    <dbReference type="NCBI Taxonomy" id="7764"/>
    <lineage>
        <taxon>Eukaryota</taxon>
        <taxon>Metazoa</taxon>
        <taxon>Chordata</taxon>
        <taxon>Craniata</taxon>
        <taxon>Vertebrata</taxon>
        <taxon>Cyclostomata</taxon>
        <taxon>Myxini</taxon>
        <taxon>Myxiniformes</taxon>
        <taxon>Myxinidae</taxon>
        <taxon>Eptatretinae</taxon>
        <taxon>Eptatretus</taxon>
    </lineage>
</organism>
<sequence>MKSESVLQKNVQEEEHEDEVVADSHDEGLNPFPPAEPLHPSEDILELNDAHTEAEEDNLSVTVQAEDAITLDFDGDLLLEAPKKDSVAGSERSGVPSSSRASGSATSAHSKGDGAGKKDEKESGSSLAKNEDKDGSKRASSPDRAKKSTASSASMGDQAKSLSKDGRTGKDDKGWFHLSSLYRHTLDNAISFNANVLQRNVK</sequence>
<evidence type="ECO:0000256" key="1">
    <source>
        <dbReference type="SAM" id="MobiDB-lite"/>
    </source>
</evidence>
<feature type="compositionally biased region" description="Basic and acidic residues" evidence="1">
    <location>
        <begin position="110"/>
        <end position="146"/>
    </location>
</feature>
<name>A0A8C4QLB5_EPTBU</name>
<evidence type="ECO:0000313" key="2">
    <source>
        <dbReference type="Ensembl" id="ENSEBUP00000016616.1"/>
    </source>
</evidence>
<proteinExistence type="predicted"/>
<dbReference type="Ensembl" id="ENSEBUT00000017192.1">
    <property type="protein sequence ID" value="ENSEBUP00000016616.1"/>
    <property type="gene ID" value="ENSEBUG00000010427.1"/>
</dbReference>
<accession>A0A8C4QLB5</accession>
<evidence type="ECO:0000313" key="3">
    <source>
        <dbReference type="Proteomes" id="UP000694388"/>
    </source>
</evidence>
<keyword evidence="3" id="KW-1185">Reference proteome</keyword>
<dbReference type="Proteomes" id="UP000694388">
    <property type="component" value="Unplaced"/>
</dbReference>
<protein>
    <submittedName>
        <fullName evidence="2">Uncharacterized protein</fullName>
    </submittedName>
</protein>
<reference evidence="2" key="1">
    <citation type="submission" date="2025-08" db="UniProtKB">
        <authorList>
            <consortium name="Ensembl"/>
        </authorList>
    </citation>
    <scope>IDENTIFICATION</scope>
</reference>
<reference evidence="2" key="2">
    <citation type="submission" date="2025-09" db="UniProtKB">
        <authorList>
            <consortium name="Ensembl"/>
        </authorList>
    </citation>
    <scope>IDENTIFICATION</scope>
</reference>
<feature type="region of interest" description="Disordered" evidence="1">
    <location>
        <begin position="81"/>
        <end position="174"/>
    </location>
</feature>
<feature type="compositionally biased region" description="Basic and acidic residues" evidence="1">
    <location>
        <begin position="162"/>
        <end position="174"/>
    </location>
</feature>